<evidence type="ECO:0000313" key="3">
    <source>
        <dbReference type="Proteomes" id="UP000199478"/>
    </source>
</evidence>
<dbReference type="EMBL" id="FOYP01000001">
    <property type="protein sequence ID" value="SFR44441.1"/>
    <property type="molecule type" value="Genomic_DNA"/>
</dbReference>
<dbReference type="STRING" id="390270.SAMN04488005_2031"/>
<name>A0A1I6GQS6_9RHOB</name>
<proteinExistence type="predicted"/>
<dbReference type="Gene3D" id="3.40.50.1820">
    <property type="entry name" value="alpha/beta hydrolase"/>
    <property type="match status" value="1"/>
</dbReference>
<dbReference type="InterPro" id="IPR000073">
    <property type="entry name" value="AB_hydrolase_1"/>
</dbReference>
<accession>A0A1I6GQS6</accession>
<sequence>MPQFTSQDGLSLHYTDQGAGLPVIALAGLTRNGADFDHIARTWPTRLIRLDYRGRGQSDWADHTTYTIPHEAADVLTLMNHLDLDQAAILGTSRGGLIAMTLAITAKNRLLGVALNDIGPVLKPEGLATIMDYIGRNPAQTTYAQAAAVRARLWTQFENVPIERWLAEVKAHYKETPAGLVIRYDPKLRDAVIAGGAQPLPDLWPLFDALDGLPLALIRGANSDLLSRETADEMARRRPDMIRADVSGRGHVPFLDEPQSLTALHAWLEKMT</sequence>
<dbReference type="AlphaFoldDB" id="A0A1I6GQS6"/>
<protein>
    <submittedName>
        <fullName evidence="2">Pimeloyl-ACP methyl ester carboxylesterase</fullName>
    </submittedName>
</protein>
<reference evidence="3" key="1">
    <citation type="submission" date="2016-10" db="EMBL/GenBank/DDBJ databases">
        <authorList>
            <person name="Varghese N."/>
            <person name="Submissions S."/>
        </authorList>
    </citation>
    <scope>NUCLEOTIDE SEQUENCE [LARGE SCALE GENOMIC DNA]</scope>
    <source>
        <strain evidence="3">DSM 26879</strain>
    </source>
</reference>
<keyword evidence="3" id="KW-1185">Reference proteome</keyword>
<evidence type="ECO:0000259" key="1">
    <source>
        <dbReference type="Pfam" id="PF00561"/>
    </source>
</evidence>
<dbReference type="RefSeq" id="WP_090199541.1">
    <property type="nucleotide sequence ID" value="NZ_FOYP01000001.1"/>
</dbReference>
<dbReference type="InterPro" id="IPR050471">
    <property type="entry name" value="AB_hydrolase"/>
</dbReference>
<organism evidence="2 3">
    <name type="scientific">Yoonia tamlensis</name>
    <dbReference type="NCBI Taxonomy" id="390270"/>
    <lineage>
        <taxon>Bacteria</taxon>
        <taxon>Pseudomonadati</taxon>
        <taxon>Pseudomonadota</taxon>
        <taxon>Alphaproteobacteria</taxon>
        <taxon>Rhodobacterales</taxon>
        <taxon>Paracoccaceae</taxon>
        <taxon>Yoonia</taxon>
    </lineage>
</organism>
<dbReference type="PANTHER" id="PTHR43433">
    <property type="entry name" value="HYDROLASE, ALPHA/BETA FOLD FAMILY PROTEIN"/>
    <property type="match status" value="1"/>
</dbReference>
<evidence type="ECO:0000313" key="2">
    <source>
        <dbReference type="EMBL" id="SFR44441.1"/>
    </source>
</evidence>
<feature type="domain" description="AB hydrolase-1" evidence="1">
    <location>
        <begin position="38"/>
        <end position="257"/>
    </location>
</feature>
<dbReference type="PANTHER" id="PTHR43433:SF5">
    <property type="entry name" value="AB HYDROLASE-1 DOMAIN-CONTAINING PROTEIN"/>
    <property type="match status" value="1"/>
</dbReference>
<dbReference type="Proteomes" id="UP000199478">
    <property type="component" value="Unassembled WGS sequence"/>
</dbReference>
<gene>
    <name evidence="2" type="ORF">SAMN04488005_2031</name>
</gene>
<dbReference type="OrthoDB" id="9791366at2"/>
<dbReference type="Pfam" id="PF00561">
    <property type="entry name" value="Abhydrolase_1"/>
    <property type="match status" value="1"/>
</dbReference>
<dbReference type="InterPro" id="IPR029058">
    <property type="entry name" value="AB_hydrolase_fold"/>
</dbReference>
<dbReference type="SUPFAM" id="SSF53474">
    <property type="entry name" value="alpha/beta-Hydrolases"/>
    <property type="match status" value="1"/>
</dbReference>